<dbReference type="InterPro" id="IPR000866">
    <property type="entry name" value="AhpC/TSA"/>
</dbReference>
<dbReference type="EMBL" id="LGFU01000068">
    <property type="protein sequence ID" value="KUK46126.1"/>
    <property type="molecule type" value="Genomic_DNA"/>
</dbReference>
<dbReference type="Pfam" id="PF00578">
    <property type="entry name" value="AhpC-TSA"/>
    <property type="match status" value="1"/>
</dbReference>
<evidence type="ECO:0000259" key="1">
    <source>
        <dbReference type="Pfam" id="PF00578"/>
    </source>
</evidence>
<gene>
    <name evidence="2" type="ORF">XD73_1000</name>
</gene>
<dbReference type="InterPro" id="IPR036249">
    <property type="entry name" value="Thioredoxin-like_sf"/>
</dbReference>
<sequence length="114" mass="12651">MAQLRHDIEKFNELNTEIMILVPNGPFIINRYLSKHPSAFTILTDKGAKVAAQYFQVKQFFAFGTPTVFVVDQTGKIAYAYYAKSALEESGNEGPLAALAAMEKRSNHSHASLL</sequence>
<proteinExistence type="predicted"/>
<dbReference type="SUPFAM" id="SSF52833">
    <property type="entry name" value="Thioredoxin-like"/>
    <property type="match status" value="1"/>
</dbReference>
<evidence type="ECO:0000313" key="3">
    <source>
        <dbReference type="Proteomes" id="UP000064249"/>
    </source>
</evidence>
<dbReference type="AlphaFoldDB" id="A0A101FX66"/>
<feature type="domain" description="Alkyl hydroperoxide reductase subunit C/ Thiol specific antioxidant" evidence="1">
    <location>
        <begin position="1"/>
        <end position="79"/>
    </location>
</feature>
<comment type="caution">
    <text evidence="2">The sequence shown here is derived from an EMBL/GenBank/DDBJ whole genome shotgun (WGS) entry which is preliminary data.</text>
</comment>
<dbReference type="GO" id="GO:0016209">
    <property type="term" value="F:antioxidant activity"/>
    <property type="evidence" value="ECO:0007669"/>
    <property type="project" value="InterPro"/>
</dbReference>
<dbReference type="GO" id="GO:0016491">
    <property type="term" value="F:oxidoreductase activity"/>
    <property type="evidence" value="ECO:0007669"/>
    <property type="project" value="InterPro"/>
</dbReference>
<protein>
    <recommendedName>
        <fullName evidence="1">Alkyl hydroperoxide reductase subunit C/ Thiol specific antioxidant domain-containing protein</fullName>
    </recommendedName>
</protein>
<accession>A0A101FX66</accession>
<dbReference type="Proteomes" id="UP000064249">
    <property type="component" value="Unassembled WGS sequence"/>
</dbReference>
<organism evidence="2 3">
    <name type="scientific">Anaerolinea thermophila</name>
    <dbReference type="NCBI Taxonomy" id="167964"/>
    <lineage>
        <taxon>Bacteria</taxon>
        <taxon>Bacillati</taxon>
        <taxon>Chloroflexota</taxon>
        <taxon>Anaerolineae</taxon>
        <taxon>Anaerolineales</taxon>
        <taxon>Anaerolineaceae</taxon>
        <taxon>Anaerolinea</taxon>
    </lineage>
</organism>
<dbReference type="Gene3D" id="3.40.30.10">
    <property type="entry name" value="Glutaredoxin"/>
    <property type="match status" value="1"/>
</dbReference>
<evidence type="ECO:0000313" key="2">
    <source>
        <dbReference type="EMBL" id="KUK46126.1"/>
    </source>
</evidence>
<reference evidence="2 3" key="1">
    <citation type="journal article" date="2015" name="MBio">
        <title>Genome-Resolved Metagenomic Analysis Reveals Roles for Candidate Phyla and Other Microbial Community Members in Biogeochemical Transformations in Oil Reservoirs.</title>
        <authorList>
            <person name="Hu P."/>
            <person name="Tom L."/>
            <person name="Singh A."/>
            <person name="Thomas B.C."/>
            <person name="Baker B.J."/>
            <person name="Piceno Y.M."/>
            <person name="Andersen G.L."/>
            <person name="Banfield J.F."/>
        </authorList>
    </citation>
    <scope>NUCLEOTIDE SEQUENCE [LARGE SCALE GENOMIC DNA]</scope>
    <source>
        <strain evidence="2">46_16</strain>
    </source>
</reference>
<name>A0A101FX66_9CHLR</name>